<accession>A0A0D2MN00</accession>
<reference evidence="9 10" key="1">
    <citation type="journal article" date="2013" name="BMC Genomics">
        <title>Reconstruction of the lipid metabolism for the microalga Monoraphidium neglectum from its genome sequence reveals characteristics suitable for biofuel production.</title>
        <authorList>
            <person name="Bogen C."/>
            <person name="Al-Dilaimi A."/>
            <person name="Albersmeier A."/>
            <person name="Wichmann J."/>
            <person name="Grundmann M."/>
            <person name="Rupp O."/>
            <person name="Lauersen K.J."/>
            <person name="Blifernez-Klassen O."/>
            <person name="Kalinowski J."/>
            <person name="Goesmann A."/>
            <person name="Mussgnug J.H."/>
            <person name="Kruse O."/>
        </authorList>
    </citation>
    <scope>NUCLEOTIDE SEQUENCE [LARGE SCALE GENOMIC DNA]</scope>
    <source>
        <strain evidence="9 10">SAG 48.87</strain>
    </source>
</reference>
<name>A0A0D2MN00_9CHLO</name>
<proteinExistence type="predicted"/>
<dbReference type="AlphaFoldDB" id="A0A0D2MN00"/>
<evidence type="ECO:0000256" key="4">
    <source>
        <dbReference type="ARBA" id="ARBA00022989"/>
    </source>
</evidence>
<evidence type="ECO:0000259" key="8">
    <source>
        <dbReference type="PROSITE" id="PS50845"/>
    </source>
</evidence>
<evidence type="ECO:0000256" key="3">
    <source>
        <dbReference type="ARBA" id="ARBA00022824"/>
    </source>
</evidence>
<dbReference type="InterPro" id="IPR045064">
    <property type="entry name" value="Reticulon-like"/>
</dbReference>
<feature type="transmembrane region" description="Helical" evidence="6">
    <location>
        <begin position="48"/>
        <end position="69"/>
    </location>
</feature>
<keyword evidence="4 6" id="KW-1133">Transmembrane helix</keyword>
<feature type="transmembrane region" description="Helical" evidence="6">
    <location>
        <begin position="24"/>
        <end position="41"/>
    </location>
</feature>
<organism evidence="9 10">
    <name type="scientific">Monoraphidium neglectum</name>
    <dbReference type="NCBI Taxonomy" id="145388"/>
    <lineage>
        <taxon>Eukaryota</taxon>
        <taxon>Viridiplantae</taxon>
        <taxon>Chlorophyta</taxon>
        <taxon>core chlorophytes</taxon>
        <taxon>Chlorophyceae</taxon>
        <taxon>CS clade</taxon>
        <taxon>Sphaeropleales</taxon>
        <taxon>Selenastraceae</taxon>
        <taxon>Monoraphidium</taxon>
    </lineage>
</organism>
<evidence type="ECO:0000256" key="6">
    <source>
        <dbReference type="RuleBase" id="RU363132"/>
    </source>
</evidence>
<keyword evidence="10" id="KW-1185">Reference proteome</keyword>
<evidence type="ECO:0000313" key="10">
    <source>
        <dbReference type="Proteomes" id="UP000054498"/>
    </source>
</evidence>
<dbReference type="STRING" id="145388.A0A0D2MN00"/>
<dbReference type="PANTHER" id="PTHR10994">
    <property type="entry name" value="RETICULON"/>
    <property type="match status" value="1"/>
</dbReference>
<evidence type="ECO:0000313" key="9">
    <source>
        <dbReference type="EMBL" id="KIY96115.1"/>
    </source>
</evidence>
<dbReference type="GO" id="GO:0005789">
    <property type="term" value="C:endoplasmic reticulum membrane"/>
    <property type="evidence" value="ECO:0007669"/>
    <property type="project" value="UniProtKB-SubCell"/>
</dbReference>
<feature type="region of interest" description="Disordered" evidence="7">
    <location>
        <begin position="185"/>
        <end position="213"/>
    </location>
</feature>
<dbReference type="PROSITE" id="PS50845">
    <property type="entry name" value="RETICULON"/>
    <property type="match status" value="1"/>
</dbReference>
<dbReference type="InterPro" id="IPR003388">
    <property type="entry name" value="Reticulon"/>
</dbReference>
<keyword evidence="5 6" id="KW-0472">Membrane</keyword>
<dbReference type="RefSeq" id="XP_013895135.1">
    <property type="nucleotide sequence ID" value="XM_014039681.1"/>
</dbReference>
<feature type="compositionally biased region" description="Basic and acidic residues" evidence="7">
    <location>
        <begin position="185"/>
        <end position="195"/>
    </location>
</feature>
<feature type="domain" description="Reticulon" evidence="8">
    <location>
        <begin position="15"/>
        <end position="213"/>
    </location>
</feature>
<dbReference type="OrthoDB" id="567788at2759"/>
<sequence>MASKTVKLPAALQPVEDLLLWRDIPKSAAALGVITALYLLLEWSGIPLLTTISNAGLVASLVALVWAVASRPLGFPGPADKLPAVLKTGVDEVAAKQLAEKLRVNLNKALAVVRRIATGEEPLLTLKAAAALFVIGWLGRLASPVGLLFTAVLLAFILPKVYELRKDDVDAGLETARSHAERHLTTAKSKVEEVVSRFTPRKGPPPAAADKTE</sequence>
<dbReference type="Pfam" id="PF02453">
    <property type="entry name" value="Reticulon"/>
    <property type="match status" value="1"/>
</dbReference>
<dbReference type="EMBL" id="KK103154">
    <property type="protein sequence ID" value="KIY96115.1"/>
    <property type="molecule type" value="Genomic_DNA"/>
</dbReference>
<dbReference type="Proteomes" id="UP000054498">
    <property type="component" value="Unassembled WGS sequence"/>
</dbReference>
<dbReference type="PANTHER" id="PTHR10994:SF193">
    <property type="entry name" value="RETICULON-LIKE PROTEIN"/>
    <property type="match status" value="1"/>
</dbReference>
<comment type="subcellular location">
    <subcellularLocation>
        <location evidence="1 6">Endoplasmic reticulum membrane</location>
        <topology evidence="1 6">Multi-pass membrane protein</topology>
    </subcellularLocation>
</comment>
<protein>
    <recommendedName>
        <fullName evidence="6">Reticulon-like protein</fullName>
    </recommendedName>
</protein>
<evidence type="ECO:0000256" key="7">
    <source>
        <dbReference type="SAM" id="MobiDB-lite"/>
    </source>
</evidence>
<dbReference type="KEGG" id="mng:MNEG_11847"/>
<keyword evidence="2 6" id="KW-0812">Transmembrane</keyword>
<evidence type="ECO:0000256" key="1">
    <source>
        <dbReference type="ARBA" id="ARBA00004477"/>
    </source>
</evidence>
<evidence type="ECO:0000256" key="2">
    <source>
        <dbReference type="ARBA" id="ARBA00022692"/>
    </source>
</evidence>
<evidence type="ECO:0000256" key="5">
    <source>
        <dbReference type="ARBA" id="ARBA00023136"/>
    </source>
</evidence>
<keyword evidence="3 6" id="KW-0256">Endoplasmic reticulum</keyword>
<dbReference type="GeneID" id="25729150"/>
<gene>
    <name evidence="9" type="ORF">MNEG_11847</name>
</gene>
<feature type="transmembrane region" description="Helical" evidence="6">
    <location>
        <begin position="130"/>
        <end position="158"/>
    </location>
</feature>
<dbReference type="GO" id="GO:0009617">
    <property type="term" value="P:response to bacterium"/>
    <property type="evidence" value="ECO:0007669"/>
    <property type="project" value="InterPro"/>
</dbReference>